<accession>M0ABF1</accession>
<dbReference type="GO" id="GO:0016881">
    <property type="term" value="F:acid-amino acid ligase activity"/>
    <property type="evidence" value="ECO:0007669"/>
    <property type="project" value="UniProtKB-ARBA"/>
</dbReference>
<feature type="compositionally biased region" description="Low complexity" evidence="2">
    <location>
        <begin position="417"/>
        <end position="434"/>
    </location>
</feature>
<dbReference type="Gene3D" id="1.10.510.40">
    <property type="match status" value="1"/>
</dbReference>
<evidence type="ECO:0000313" key="6">
    <source>
        <dbReference type="Proteomes" id="UP000011693"/>
    </source>
</evidence>
<dbReference type="InterPro" id="IPR022770">
    <property type="entry name" value="IucA/IucC-like_C"/>
</dbReference>
<sequence length="767" mass="82426">MEFVPREATMTGPNRRTNTPFATSAERDALGAATWYVRTHRRQETEDDPPSGIATAAEDDYLDALEYARREITRRLVHGVLRGRPDGVPDAHVVDRESPAVPDAAGDTSRTLDGSSLLAAVEPLPESCRLLALQPFPSSETLLVVPIARRHGYDRFRLVGRISRLSMAANATEHGETTSDTLSHPGSVLALLESDGAVCDAEQADRLLEEVTESVVSLALAQLAKPVQARSVAKRVGSAGGTDTGTSGDSVFESVTSGIPAADSAAAFERIVTDGHPFHPAGKIRRGMGAADGLAYAPAFTDRIELRFVAIDRTYALETQAATTDESLTARLLAMVDGLESALKRALPAAEDPNAYAVVPVHPFQFYHTILDRYAAQCADGRVVPIPDCTQPVTPLLNLRTVVPVETESTAITAAAAAGDTNGTNGTGDTDNTASAPHPHLKLPLAVQTTNVVRTLSPQAVTNGPRVTALLNAITERTELESLGVLAESAATAYYAPGDSQPHTEGEAFDDARHLAGLLRTNPLAHSLVTEADDAVPVVASSLLADSPATGRPLVCDLVERYAAATDTTETAAAALSFVDAYADAVVPDQLVLMSGYGVALESHLQNSLIVFERETARPVGTVVRDLGGIRVHSGRLENHGLSFSPYPDSDLDTDDERELYRKLYYALFQNHLAELVVTLVVETGVDERKCWRVIRNHCEQGFDRARMETAGNELDTQIRRDERALFAPQATHKALTAMRLQGKRHEYVTSQVSNPLGHIDRETINF</sequence>
<dbReference type="AlphaFoldDB" id="M0ABF1"/>
<comment type="caution">
    <text evidence="5">The sequence shown here is derived from an EMBL/GenBank/DDBJ whole genome shotgun (WGS) entry which is preliminary data.</text>
</comment>
<proteinExistence type="predicted"/>
<feature type="domain" description="Aerobactin siderophore biosynthesis IucA/IucC-like C-terminal" evidence="4">
    <location>
        <begin position="578"/>
        <end position="747"/>
    </location>
</feature>
<dbReference type="InterPro" id="IPR037455">
    <property type="entry name" value="LucA/IucC-like"/>
</dbReference>
<organism evidence="5 6">
    <name type="scientific">Natrialba chahannaoensis JCM 10990</name>
    <dbReference type="NCBI Taxonomy" id="1227492"/>
    <lineage>
        <taxon>Archaea</taxon>
        <taxon>Methanobacteriati</taxon>
        <taxon>Methanobacteriota</taxon>
        <taxon>Stenosarchaea group</taxon>
        <taxon>Halobacteria</taxon>
        <taxon>Halobacteriales</taxon>
        <taxon>Natrialbaceae</taxon>
        <taxon>Natrialba</taxon>
    </lineage>
</organism>
<dbReference type="EMBL" id="AOIN01000093">
    <property type="protein sequence ID" value="ELY94678.1"/>
    <property type="molecule type" value="Genomic_DNA"/>
</dbReference>
<evidence type="ECO:0000256" key="1">
    <source>
        <dbReference type="ARBA" id="ARBA00004924"/>
    </source>
</evidence>
<feature type="region of interest" description="Disordered" evidence="2">
    <location>
        <begin position="1"/>
        <end position="21"/>
    </location>
</feature>
<evidence type="ECO:0000259" key="4">
    <source>
        <dbReference type="Pfam" id="PF06276"/>
    </source>
</evidence>
<dbReference type="InterPro" id="IPR007310">
    <property type="entry name" value="Aerobactin_biosyn_IucA/IucC_N"/>
</dbReference>
<dbReference type="PANTHER" id="PTHR34384:SF6">
    <property type="entry name" value="STAPHYLOFERRIN B SYNTHASE"/>
    <property type="match status" value="1"/>
</dbReference>
<keyword evidence="6" id="KW-1185">Reference proteome</keyword>
<protein>
    <submittedName>
        <fullName evidence="5">IucA/IucC family protein</fullName>
    </submittedName>
</protein>
<dbReference type="Pfam" id="PF04183">
    <property type="entry name" value="IucA_IucC"/>
    <property type="match status" value="2"/>
</dbReference>
<dbReference type="Proteomes" id="UP000011693">
    <property type="component" value="Unassembled WGS sequence"/>
</dbReference>
<dbReference type="GO" id="GO:0019290">
    <property type="term" value="P:siderophore biosynthetic process"/>
    <property type="evidence" value="ECO:0007669"/>
    <property type="project" value="InterPro"/>
</dbReference>
<gene>
    <name evidence="5" type="ORF">C482_17940</name>
</gene>
<evidence type="ECO:0000313" key="5">
    <source>
        <dbReference type="EMBL" id="ELY94678.1"/>
    </source>
</evidence>
<dbReference type="Pfam" id="PF06276">
    <property type="entry name" value="FhuF"/>
    <property type="match status" value="1"/>
</dbReference>
<feature type="domain" description="Aerobactin siderophore biosynthesis IucA/IucC N-terminal" evidence="3">
    <location>
        <begin position="266"/>
        <end position="409"/>
    </location>
</feature>
<reference evidence="5 6" key="1">
    <citation type="journal article" date="2014" name="PLoS Genet.">
        <title>Phylogenetically driven sequencing of extremely halophilic archaea reveals strategies for static and dynamic osmo-response.</title>
        <authorList>
            <person name="Becker E.A."/>
            <person name="Seitzer P.M."/>
            <person name="Tritt A."/>
            <person name="Larsen D."/>
            <person name="Krusor M."/>
            <person name="Yao A.I."/>
            <person name="Wu D."/>
            <person name="Madern D."/>
            <person name="Eisen J.A."/>
            <person name="Darling A.E."/>
            <person name="Facciotti M.T."/>
        </authorList>
    </citation>
    <scope>NUCLEOTIDE SEQUENCE [LARGE SCALE GENOMIC DNA]</scope>
    <source>
        <strain evidence="5 6">JCM 10990</strain>
    </source>
</reference>
<dbReference type="PANTHER" id="PTHR34384">
    <property type="entry name" value="L-2,3-DIAMINOPROPANOATE--CITRATE LIGASE"/>
    <property type="match status" value="1"/>
</dbReference>
<evidence type="ECO:0000256" key="2">
    <source>
        <dbReference type="SAM" id="MobiDB-lite"/>
    </source>
</evidence>
<evidence type="ECO:0000259" key="3">
    <source>
        <dbReference type="Pfam" id="PF04183"/>
    </source>
</evidence>
<name>M0ABF1_9EURY</name>
<feature type="compositionally biased region" description="Polar residues" evidence="2">
    <location>
        <begin position="11"/>
        <end position="21"/>
    </location>
</feature>
<dbReference type="PATRIC" id="fig|1227492.4.peg.3573"/>
<dbReference type="STRING" id="1227492.C482_17940"/>
<feature type="region of interest" description="Disordered" evidence="2">
    <location>
        <begin position="417"/>
        <end position="438"/>
    </location>
</feature>
<feature type="domain" description="Aerobactin siderophore biosynthesis IucA/IucC N-terminal" evidence="3">
    <location>
        <begin position="434"/>
        <end position="540"/>
    </location>
</feature>
<dbReference type="Gene3D" id="6.10.250.3370">
    <property type="match status" value="1"/>
</dbReference>
<comment type="pathway">
    <text evidence="1">Siderophore biosynthesis.</text>
</comment>